<dbReference type="InterPro" id="IPR015421">
    <property type="entry name" value="PyrdxlP-dep_Trfase_major"/>
</dbReference>
<dbReference type="GO" id="GO:0030170">
    <property type="term" value="F:pyridoxal phosphate binding"/>
    <property type="evidence" value="ECO:0007669"/>
    <property type="project" value="TreeGrafter"/>
</dbReference>
<dbReference type="PANTHER" id="PTHR30244:SF9">
    <property type="entry name" value="PROTEIN RV3402C"/>
    <property type="match status" value="1"/>
</dbReference>
<evidence type="ECO:0000313" key="7">
    <source>
        <dbReference type="Proteomes" id="UP000295554"/>
    </source>
</evidence>
<dbReference type="RefSeq" id="WP_133215354.1">
    <property type="nucleotide sequence ID" value="NZ_SMSE01000005.1"/>
</dbReference>
<keyword evidence="1 4" id="KW-0663">Pyridoxal phosphate</keyword>
<evidence type="ECO:0000256" key="2">
    <source>
        <dbReference type="ARBA" id="ARBA00037999"/>
    </source>
</evidence>
<evidence type="ECO:0000313" key="6">
    <source>
        <dbReference type="EMBL" id="TDG11616.1"/>
    </source>
</evidence>
<protein>
    <submittedName>
        <fullName evidence="6">DegT/DnrJ/EryC1/StrS family aminotransferase</fullName>
    </submittedName>
</protein>
<evidence type="ECO:0000256" key="3">
    <source>
        <dbReference type="PIRSR" id="PIRSR000390-1"/>
    </source>
</evidence>
<dbReference type="EMBL" id="SMSE01000005">
    <property type="protein sequence ID" value="TDG11616.1"/>
    <property type="molecule type" value="Genomic_DNA"/>
</dbReference>
<dbReference type="AlphaFoldDB" id="A0A4R5LN28"/>
<dbReference type="SUPFAM" id="SSF53383">
    <property type="entry name" value="PLP-dependent transferases"/>
    <property type="match status" value="1"/>
</dbReference>
<feature type="modified residue" description="N6-(pyridoxal phosphate)lysine" evidence="4">
    <location>
        <position position="185"/>
    </location>
</feature>
<evidence type="ECO:0000256" key="5">
    <source>
        <dbReference type="RuleBase" id="RU004508"/>
    </source>
</evidence>
<name>A0A4R5LN28_9GAMM</name>
<accession>A0A4R5LN28</accession>
<dbReference type="PANTHER" id="PTHR30244">
    <property type="entry name" value="TRANSAMINASE"/>
    <property type="match status" value="1"/>
</dbReference>
<reference evidence="6 7" key="1">
    <citation type="submission" date="2019-03" db="EMBL/GenBank/DDBJ databases">
        <title>Seongchinamella monodicae gen. nov., sp. nov., a novel member of the Gammaproteobacteria isolated from a tidal mudflat of beach.</title>
        <authorList>
            <person name="Yang H.G."/>
            <person name="Kang J.W."/>
            <person name="Lee S.D."/>
        </authorList>
    </citation>
    <scope>NUCLEOTIDE SEQUENCE [LARGE SCALE GENOMIC DNA]</scope>
    <source>
        <strain evidence="6 7">GH4-78</strain>
    </source>
</reference>
<comment type="similarity">
    <text evidence="2 5">Belongs to the DegT/DnrJ/EryC1 family.</text>
</comment>
<sequence>MSNRIVISEPSLPSLEELKNSLDEIWENRWLTNDGPFLQQFENALRGYLGAKHVAVQTNGHSSLEIGLRALDLCDGEVITTPYSFVSTSHAIRNVGAQVVFSDIDASTFNLDPLLIEEKINPRTRAILATHAYGLPCNLEALDEIATRHGLALIYDGAHSFGTTVEGNALSLYGDICMLSFHATKIFNSIEGGALVTANEETLNRVRLLRNFGISGPDEISGWGTNAKMNEILAAVGLLNLKGVEEEISRRTQVGQQYRTSLQGNDALQLLDPGHGIRWNHAYFPVLLDESFAGDDLKRIEAALRIEGVVCRRYFSVSINTIDVYRDCPGADECRVSEDLARRVICLPIHGRMSTQDAEEVSSKLQRLL</sequence>
<organism evidence="6 7">
    <name type="scientific">Seongchinamella unica</name>
    <dbReference type="NCBI Taxonomy" id="2547392"/>
    <lineage>
        <taxon>Bacteria</taxon>
        <taxon>Pseudomonadati</taxon>
        <taxon>Pseudomonadota</taxon>
        <taxon>Gammaproteobacteria</taxon>
        <taxon>Cellvibrionales</taxon>
        <taxon>Halieaceae</taxon>
        <taxon>Seongchinamella</taxon>
    </lineage>
</organism>
<dbReference type="InterPro" id="IPR015424">
    <property type="entry name" value="PyrdxlP-dep_Trfase"/>
</dbReference>
<proteinExistence type="inferred from homology"/>
<dbReference type="OrthoDB" id="9804264at2"/>
<evidence type="ECO:0000256" key="1">
    <source>
        <dbReference type="ARBA" id="ARBA00022898"/>
    </source>
</evidence>
<dbReference type="CDD" id="cd00616">
    <property type="entry name" value="AHBA_syn"/>
    <property type="match status" value="1"/>
</dbReference>
<evidence type="ECO:0000256" key="4">
    <source>
        <dbReference type="PIRSR" id="PIRSR000390-2"/>
    </source>
</evidence>
<dbReference type="GO" id="GO:0008483">
    <property type="term" value="F:transaminase activity"/>
    <property type="evidence" value="ECO:0007669"/>
    <property type="project" value="UniProtKB-KW"/>
</dbReference>
<gene>
    <name evidence="6" type="ORF">E2F43_18045</name>
</gene>
<feature type="active site" description="Proton acceptor" evidence="3">
    <location>
        <position position="185"/>
    </location>
</feature>
<dbReference type="PIRSF" id="PIRSF000390">
    <property type="entry name" value="PLP_StrS"/>
    <property type="match status" value="1"/>
</dbReference>
<keyword evidence="6" id="KW-0032">Aminotransferase</keyword>
<comment type="caution">
    <text evidence="6">The sequence shown here is derived from an EMBL/GenBank/DDBJ whole genome shotgun (WGS) entry which is preliminary data.</text>
</comment>
<keyword evidence="7" id="KW-1185">Reference proteome</keyword>
<dbReference type="Proteomes" id="UP000295554">
    <property type="component" value="Unassembled WGS sequence"/>
</dbReference>
<dbReference type="GO" id="GO:0000271">
    <property type="term" value="P:polysaccharide biosynthetic process"/>
    <property type="evidence" value="ECO:0007669"/>
    <property type="project" value="TreeGrafter"/>
</dbReference>
<dbReference type="InterPro" id="IPR000653">
    <property type="entry name" value="DegT/StrS_aminotransferase"/>
</dbReference>
<dbReference type="Gene3D" id="3.40.640.10">
    <property type="entry name" value="Type I PLP-dependent aspartate aminotransferase-like (Major domain)"/>
    <property type="match status" value="1"/>
</dbReference>
<dbReference type="Pfam" id="PF01041">
    <property type="entry name" value="DegT_DnrJ_EryC1"/>
    <property type="match status" value="1"/>
</dbReference>
<keyword evidence="6" id="KW-0808">Transferase</keyword>